<feature type="transmembrane region" description="Helical" evidence="7">
    <location>
        <begin position="1255"/>
        <end position="1273"/>
    </location>
</feature>
<evidence type="ECO:0000256" key="5">
    <source>
        <dbReference type="PROSITE-ProRule" id="PRU00023"/>
    </source>
</evidence>
<feature type="repeat" description="ANK" evidence="5">
    <location>
        <begin position="135"/>
        <end position="167"/>
    </location>
</feature>
<feature type="transmembrane region" description="Helical" evidence="7">
    <location>
        <begin position="1285"/>
        <end position="1307"/>
    </location>
</feature>
<dbReference type="GO" id="GO:0046873">
    <property type="term" value="F:metal ion transmembrane transporter activity"/>
    <property type="evidence" value="ECO:0007669"/>
    <property type="project" value="InterPro"/>
</dbReference>
<dbReference type="PROSITE" id="PS50297">
    <property type="entry name" value="ANK_REP_REGION"/>
    <property type="match status" value="3"/>
</dbReference>
<dbReference type="PANTHER" id="PTHR47685:SF1">
    <property type="entry name" value="MAGNESIUM TRANSPORT PROTEIN CORA"/>
    <property type="match status" value="1"/>
</dbReference>
<dbReference type="PANTHER" id="PTHR47685">
    <property type="entry name" value="MAGNESIUM TRANSPORT PROTEIN CORA"/>
    <property type="match status" value="1"/>
</dbReference>
<sequence length="1357" mass="152227">MDGDREPLGNEHEDADLDHTTNPYPQDEAQPHFDSQSLRVLEVVSEGIEDELRLLLDKGVDLRAKDDNGRTALHLAVINDYELLVELLLKAGSNTETADYNGSKPLHIAAELGNLTLVKLLLRFNADVESLNEETEYTAFYQALLNGNTDVAKVLLENRADIDTLTPCRSTPLFNAVIHGHLDIVEFLLENGASKCLRDDNGQTVEDLAIEGSPMMELLRSDRVLQGPSVENRKAKPQIEYTAPVLPDDQIDKLSCCRGFEGTVIDFFVEGTEQRIEKTVSVYDMLYGKGAEAIMNSAKEKRMDRQRSFRWYHLPANNMEWVEILVSRHFGERDPEAVILSEESKSKLALTNSIGQQYRATATHSSYMRPLCRTVKSLGSSLGNDKAEQVMLTVLHIPFLHFETHSGYKRMADFLKDEKERALRDSQPQTIKAPSHAPKKRSKSRVTRSPQQKDETKPVDPESVDSVSSEPNSMSGDVVEEPSHFRLILHGGGALLSSFLNFGDKVRQRSSQVAKMLRLSPGHQEDLEKGRTTASIQDDKKGTDDGANKPTQTSHEEKKEPQTIAVDKSGEPSGSILPKEVPKPGFKLKENNTENPPLTNVGVTGRDTEHSVNIEILQPPLIDIPRMNTGSSLDMENVHIPTTSVRRDTGNSVNLENLLSSHPSVRRRNTDNSLAESTNSMAQKSQDIPTHKVHWGKAKDILDTPTATNSSANHGRIPRRADGQRIEEIRMASRINTSDTNRGNLVDIIEEGSTATEPRGGAANITVKQDTKPEHTKRRIPFDEHLVKGYLLPSNPTDSSLQLRRTLDQYFYTHLSTTAARDSSQVVFRYTERNSPEPKIFMVDQLWLWILNDDTVISCFPQRWDVWSAQQPSIIEDETVPPVDLKGPEPPPPAPVASHEPFSHGKWKDKSKNESGRVLGWMAGKKAKAGNIRKDSQIRTQKWRESLVVEEPWYRYAGSGSSRSSTIERRRLALLKRDPLNVHQMILSHIGLKARDPLTTAHDLAHLITEFCIGLFDQYRVPDEYQFFDFFERSIGAVIDKETQCFEAFATRLAKTSSGSIASSEVFSISNETKLLVEVKDIIDELGILHMILSDQAKPAEDFSKLFAEHKKIKNGSINDENSSSIRYPVLENHLYRVEKMQKLANQTYKALYNLLDLKQKQNNVSEALSARKQAETASDQAKATTELTERGLENANLARKQADETIRQGRTVLVFTVVTIIFLPLSFMAAFFAINLDAFPWNKGDKLPMDYVLRYMFSISGAISIPFILIALNQDRIARFLKAYGKPTATGVSVIVLMVILLSVIWTRDTAQGMKAAVTVFIFLLALISFAVRGIYRLFSKKAFRITRDSDSPSSW</sequence>
<evidence type="ECO:0000256" key="4">
    <source>
        <dbReference type="ARBA" id="ARBA00023136"/>
    </source>
</evidence>
<dbReference type="SUPFAM" id="SSF144083">
    <property type="entry name" value="Magnesium transport protein CorA, transmembrane region"/>
    <property type="match status" value="1"/>
</dbReference>
<feature type="repeat" description="ANK" evidence="5">
    <location>
        <begin position="101"/>
        <end position="133"/>
    </location>
</feature>
<gene>
    <name evidence="8" type="ORF">ACO22_00420</name>
</gene>
<keyword evidence="4 7" id="KW-0472">Membrane</keyword>
<reference evidence="8 9" key="1">
    <citation type="submission" date="2016-06" db="EMBL/GenBank/DDBJ databases">
        <authorList>
            <person name="Kjaerup R.B."/>
            <person name="Dalgaard T.S."/>
            <person name="Juul-Madsen H.R."/>
        </authorList>
    </citation>
    <scope>NUCLEOTIDE SEQUENCE [LARGE SCALE GENOMIC DNA]</scope>
    <source>
        <strain evidence="8 9">Pb300</strain>
    </source>
</reference>
<feature type="transmembrane region" description="Helical" evidence="7">
    <location>
        <begin position="1319"/>
        <end position="1337"/>
    </location>
</feature>
<dbReference type="SMART" id="SM00248">
    <property type="entry name" value="ANK"/>
    <property type="match status" value="4"/>
</dbReference>
<comment type="caution">
    <text evidence="8">The sequence shown here is derived from an EMBL/GenBank/DDBJ whole genome shotgun (WGS) entry which is preliminary data.</text>
</comment>
<dbReference type="VEuPathDB" id="FungiDB:PABG_01355"/>
<comment type="subcellular location">
    <subcellularLocation>
        <location evidence="1">Membrane</location>
        <topology evidence="1">Multi-pass membrane protein</topology>
    </subcellularLocation>
</comment>
<feature type="repeat" description="ANK" evidence="5">
    <location>
        <begin position="168"/>
        <end position="200"/>
    </location>
</feature>
<feature type="transmembrane region" description="Helical" evidence="7">
    <location>
        <begin position="1213"/>
        <end position="1235"/>
    </location>
</feature>
<name>A0A1D2JPA5_PARBR</name>
<feature type="compositionally biased region" description="Polar residues" evidence="6">
    <location>
        <begin position="671"/>
        <end position="688"/>
    </location>
</feature>
<dbReference type="Pfam" id="PF01544">
    <property type="entry name" value="CorA"/>
    <property type="match status" value="1"/>
</dbReference>
<organism evidence="8 9">
    <name type="scientific">Paracoccidioides brasiliensis</name>
    <dbReference type="NCBI Taxonomy" id="121759"/>
    <lineage>
        <taxon>Eukaryota</taxon>
        <taxon>Fungi</taxon>
        <taxon>Dikarya</taxon>
        <taxon>Ascomycota</taxon>
        <taxon>Pezizomycotina</taxon>
        <taxon>Eurotiomycetes</taxon>
        <taxon>Eurotiomycetidae</taxon>
        <taxon>Onygenales</taxon>
        <taxon>Ajellomycetaceae</taxon>
        <taxon>Paracoccidioides</taxon>
    </lineage>
</organism>
<feature type="region of interest" description="Disordered" evidence="6">
    <location>
        <begin position="663"/>
        <end position="690"/>
    </location>
</feature>
<evidence type="ECO:0000256" key="7">
    <source>
        <dbReference type="SAM" id="Phobius"/>
    </source>
</evidence>
<dbReference type="PROSITE" id="PS50088">
    <property type="entry name" value="ANK_REPEAT"/>
    <property type="match status" value="4"/>
</dbReference>
<dbReference type="VEuPathDB" id="FungiDB:PADG_03944"/>
<feature type="compositionally biased region" description="Basic and acidic residues" evidence="6">
    <location>
        <begin position="523"/>
        <end position="547"/>
    </location>
</feature>
<dbReference type="GO" id="GO:0016020">
    <property type="term" value="C:membrane"/>
    <property type="evidence" value="ECO:0007669"/>
    <property type="project" value="UniProtKB-SubCell"/>
</dbReference>
<dbReference type="Pfam" id="PF13637">
    <property type="entry name" value="Ank_4"/>
    <property type="match status" value="1"/>
</dbReference>
<proteinExistence type="predicted"/>
<feature type="compositionally biased region" description="Polar residues" evidence="6">
    <location>
        <begin position="593"/>
        <end position="602"/>
    </location>
</feature>
<feature type="repeat" description="ANK" evidence="5">
    <location>
        <begin position="68"/>
        <end position="100"/>
    </location>
</feature>
<dbReference type="Pfam" id="PF12796">
    <property type="entry name" value="Ank_2"/>
    <property type="match status" value="1"/>
</dbReference>
<feature type="region of interest" description="Disordered" evidence="6">
    <location>
        <begin position="513"/>
        <end position="605"/>
    </location>
</feature>
<dbReference type="SUPFAM" id="SSF48403">
    <property type="entry name" value="Ankyrin repeat"/>
    <property type="match status" value="1"/>
</dbReference>
<feature type="region of interest" description="Disordered" evidence="6">
    <location>
        <begin position="421"/>
        <end position="479"/>
    </location>
</feature>
<dbReference type="InterPro" id="IPR050829">
    <property type="entry name" value="CorA_MIT"/>
</dbReference>
<dbReference type="InterPro" id="IPR002523">
    <property type="entry name" value="MgTranspt_CorA/ZnTranspt_ZntB"/>
</dbReference>
<keyword evidence="2 7" id="KW-0812">Transmembrane</keyword>
<dbReference type="Gene3D" id="1.20.58.340">
    <property type="entry name" value="Magnesium transport protein CorA, transmembrane region"/>
    <property type="match status" value="1"/>
</dbReference>
<keyword evidence="3 7" id="KW-1133">Transmembrane helix</keyword>
<evidence type="ECO:0000256" key="1">
    <source>
        <dbReference type="ARBA" id="ARBA00004141"/>
    </source>
</evidence>
<evidence type="ECO:0000256" key="3">
    <source>
        <dbReference type="ARBA" id="ARBA00022989"/>
    </source>
</evidence>
<evidence type="ECO:0000313" key="9">
    <source>
        <dbReference type="Proteomes" id="UP000242814"/>
    </source>
</evidence>
<dbReference type="InterPro" id="IPR036770">
    <property type="entry name" value="Ankyrin_rpt-contain_sf"/>
</dbReference>
<feature type="compositionally biased region" description="Basic and acidic residues" evidence="6">
    <location>
        <begin position="451"/>
        <end position="460"/>
    </location>
</feature>
<feature type="region of interest" description="Disordered" evidence="6">
    <location>
        <begin position="1"/>
        <end position="33"/>
    </location>
</feature>
<accession>A0A1D2JPA5</accession>
<protein>
    <submittedName>
        <fullName evidence="8">Uncharacterized protein</fullName>
    </submittedName>
</protein>
<evidence type="ECO:0000256" key="2">
    <source>
        <dbReference type="ARBA" id="ARBA00022692"/>
    </source>
</evidence>
<dbReference type="EMBL" id="LZYO01000008">
    <property type="protein sequence ID" value="ODH45028.1"/>
    <property type="molecule type" value="Genomic_DNA"/>
</dbReference>
<evidence type="ECO:0000313" key="8">
    <source>
        <dbReference type="EMBL" id="ODH45028.1"/>
    </source>
</evidence>
<evidence type="ECO:0000256" key="6">
    <source>
        <dbReference type="SAM" id="MobiDB-lite"/>
    </source>
</evidence>
<feature type="compositionally biased region" description="Basic and acidic residues" evidence="6">
    <location>
        <begin position="901"/>
        <end position="912"/>
    </location>
</feature>
<dbReference type="InterPro" id="IPR045863">
    <property type="entry name" value="CorA_TM1_TM2"/>
</dbReference>
<dbReference type="Gene3D" id="1.25.40.20">
    <property type="entry name" value="Ankyrin repeat-containing domain"/>
    <property type="match status" value="2"/>
</dbReference>
<dbReference type="InterPro" id="IPR002110">
    <property type="entry name" value="Ankyrin_rpt"/>
</dbReference>
<feature type="compositionally biased region" description="Basic residues" evidence="6">
    <location>
        <begin position="437"/>
        <end position="446"/>
    </location>
</feature>
<dbReference type="Proteomes" id="UP000242814">
    <property type="component" value="Unassembled WGS sequence"/>
</dbReference>
<keyword evidence="5" id="KW-0040">ANK repeat</keyword>
<feature type="compositionally biased region" description="Basic and acidic residues" evidence="6">
    <location>
        <begin position="1"/>
        <end position="12"/>
    </location>
</feature>
<feature type="region of interest" description="Disordered" evidence="6">
    <location>
        <begin position="883"/>
        <end position="912"/>
    </location>
</feature>